<feature type="transmembrane region" description="Helical" evidence="1">
    <location>
        <begin position="120"/>
        <end position="143"/>
    </location>
</feature>
<feature type="transmembrane region" description="Helical" evidence="1">
    <location>
        <begin position="262"/>
        <end position="282"/>
    </location>
</feature>
<proteinExistence type="predicted"/>
<dbReference type="AlphaFoldDB" id="A0A6A6W749"/>
<dbReference type="EMBL" id="ML996572">
    <property type="protein sequence ID" value="KAF2758029.1"/>
    <property type="molecule type" value="Genomic_DNA"/>
</dbReference>
<name>A0A6A6W749_9PEZI</name>
<sequence length="285" mass="30853">MADLTGYELARTSKVIDKDYETVWVVVTGAWRIVELAVGWYGGYDDLDIAALTIVTHYPYLYLLNTFYLLSSTTATAALAIDVLSISLPIRLLRPRSPTHSPKATAAEVPDRNIINDRSIIFITSFLGSGIYTVIILLALRVGLNSFLINNFGDIPSLAARDLTNAANLVFIFLPVGWAVREFILDPSLGSEAQPTLKDVVDSAFNPATASLTETMEHNVGSLSKRTKVVFRRTALLSTLALANTTIQVFTRVKGAELVGAVGWAALFAMPAWVVGGAYLIVGDA</sequence>
<keyword evidence="1" id="KW-1133">Transmembrane helix</keyword>
<dbReference type="GeneID" id="54486557"/>
<feature type="transmembrane region" description="Helical" evidence="1">
    <location>
        <begin position="230"/>
        <end position="250"/>
    </location>
</feature>
<organism evidence="2 3">
    <name type="scientific">Pseudovirgaria hyperparasitica</name>
    <dbReference type="NCBI Taxonomy" id="470096"/>
    <lineage>
        <taxon>Eukaryota</taxon>
        <taxon>Fungi</taxon>
        <taxon>Dikarya</taxon>
        <taxon>Ascomycota</taxon>
        <taxon>Pezizomycotina</taxon>
        <taxon>Dothideomycetes</taxon>
        <taxon>Dothideomycetes incertae sedis</taxon>
        <taxon>Acrospermales</taxon>
        <taxon>Acrospermaceae</taxon>
        <taxon>Pseudovirgaria</taxon>
    </lineage>
</organism>
<keyword evidence="1" id="KW-0472">Membrane</keyword>
<evidence type="ECO:0000313" key="3">
    <source>
        <dbReference type="Proteomes" id="UP000799437"/>
    </source>
</evidence>
<gene>
    <name evidence="2" type="ORF">EJ05DRAFT_486093</name>
</gene>
<dbReference type="Proteomes" id="UP000799437">
    <property type="component" value="Unassembled WGS sequence"/>
</dbReference>
<dbReference type="OrthoDB" id="5394254at2759"/>
<keyword evidence="1" id="KW-0812">Transmembrane</keyword>
<protein>
    <submittedName>
        <fullName evidence="2">Uncharacterized protein</fullName>
    </submittedName>
</protein>
<accession>A0A6A6W749</accession>
<dbReference type="RefSeq" id="XP_033600480.1">
    <property type="nucleotide sequence ID" value="XM_033745503.1"/>
</dbReference>
<evidence type="ECO:0000313" key="2">
    <source>
        <dbReference type="EMBL" id="KAF2758029.1"/>
    </source>
</evidence>
<feature type="transmembrane region" description="Helical" evidence="1">
    <location>
        <begin position="163"/>
        <end position="180"/>
    </location>
</feature>
<keyword evidence="3" id="KW-1185">Reference proteome</keyword>
<reference evidence="2" key="1">
    <citation type="journal article" date="2020" name="Stud. Mycol.">
        <title>101 Dothideomycetes genomes: a test case for predicting lifestyles and emergence of pathogens.</title>
        <authorList>
            <person name="Haridas S."/>
            <person name="Albert R."/>
            <person name="Binder M."/>
            <person name="Bloem J."/>
            <person name="Labutti K."/>
            <person name="Salamov A."/>
            <person name="Andreopoulos B."/>
            <person name="Baker S."/>
            <person name="Barry K."/>
            <person name="Bills G."/>
            <person name="Bluhm B."/>
            <person name="Cannon C."/>
            <person name="Castanera R."/>
            <person name="Culley D."/>
            <person name="Daum C."/>
            <person name="Ezra D."/>
            <person name="Gonzalez J."/>
            <person name="Henrissat B."/>
            <person name="Kuo A."/>
            <person name="Liang C."/>
            <person name="Lipzen A."/>
            <person name="Lutzoni F."/>
            <person name="Magnuson J."/>
            <person name="Mondo S."/>
            <person name="Nolan M."/>
            <person name="Ohm R."/>
            <person name="Pangilinan J."/>
            <person name="Park H.-J."/>
            <person name="Ramirez L."/>
            <person name="Alfaro M."/>
            <person name="Sun H."/>
            <person name="Tritt A."/>
            <person name="Yoshinaga Y."/>
            <person name="Zwiers L.-H."/>
            <person name="Turgeon B."/>
            <person name="Goodwin S."/>
            <person name="Spatafora J."/>
            <person name="Crous P."/>
            <person name="Grigoriev I."/>
        </authorList>
    </citation>
    <scope>NUCLEOTIDE SEQUENCE</scope>
    <source>
        <strain evidence="2">CBS 121739</strain>
    </source>
</reference>
<evidence type="ECO:0000256" key="1">
    <source>
        <dbReference type="SAM" id="Phobius"/>
    </source>
</evidence>